<protein>
    <recommendedName>
        <fullName evidence="4">META domain-containing protein</fullName>
    </recommendedName>
</protein>
<dbReference type="RefSeq" id="WP_150416667.1">
    <property type="nucleotide sequence ID" value="NZ_VYQF01000010.1"/>
</dbReference>
<name>A0A5J5IDC7_9BACT</name>
<accession>A0A5J5IDC7</accession>
<dbReference type="PROSITE" id="PS51257">
    <property type="entry name" value="PROKAR_LIPOPROTEIN"/>
    <property type="match status" value="1"/>
</dbReference>
<gene>
    <name evidence="2" type="ORF">FW778_20000</name>
</gene>
<keyword evidence="3" id="KW-1185">Reference proteome</keyword>
<proteinExistence type="predicted"/>
<evidence type="ECO:0008006" key="4">
    <source>
        <dbReference type="Google" id="ProtNLM"/>
    </source>
</evidence>
<reference evidence="2 3" key="1">
    <citation type="submission" date="2019-09" db="EMBL/GenBank/DDBJ databases">
        <title>Draft genome sequence of Ginsengibacter sp. BR5-29.</title>
        <authorList>
            <person name="Im W.-T."/>
        </authorList>
    </citation>
    <scope>NUCLEOTIDE SEQUENCE [LARGE SCALE GENOMIC DNA]</scope>
    <source>
        <strain evidence="2 3">BR5-29</strain>
    </source>
</reference>
<evidence type="ECO:0000313" key="2">
    <source>
        <dbReference type="EMBL" id="KAA9035840.1"/>
    </source>
</evidence>
<feature type="chain" id="PRO_5023810479" description="META domain-containing protein" evidence="1">
    <location>
        <begin position="18"/>
        <end position="146"/>
    </location>
</feature>
<feature type="signal peptide" evidence="1">
    <location>
        <begin position="1"/>
        <end position="17"/>
    </location>
</feature>
<evidence type="ECO:0000256" key="1">
    <source>
        <dbReference type="SAM" id="SignalP"/>
    </source>
</evidence>
<dbReference type="EMBL" id="VYQF01000010">
    <property type="protein sequence ID" value="KAA9035840.1"/>
    <property type="molecule type" value="Genomic_DNA"/>
</dbReference>
<dbReference type="Proteomes" id="UP000326903">
    <property type="component" value="Unassembled WGS sequence"/>
</dbReference>
<sequence length="146" mass="16416">MKRILAFIALASFTLFSCSKEYSVEFVPTSLNGTWRMITVKDHISGLTISKPSDLQGEVVITFIPKSNTTGIFYGHTLTNQISKCNYTTGANRLLSIPSLFMTKLAETSWGQEFVNNICTSIEYSFESNGNLIIRTTNRILIFKRL</sequence>
<dbReference type="AlphaFoldDB" id="A0A5J5IDC7"/>
<organism evidence="2 3">
    <name type="scientific">Ginsengibacter hankyongi</name>
    <dbReference type="NCBI Taxonomy" id="2607284"/>
    <lineage>
        <taxon>Bacteria</taxon>
        <taxon>Pseudomonadati</taxon>
        <taxon>Bacteroidota</taxon>
        <taxon>Chitinophagia</taxon>
        <taxon>Chitinophagales</taxon>
        <taxon>Chitinophagaceae</taxon>
        <taxon>Ginsengibacter</taxon>
    </lineage>
</organism>
<evidence type="ECO:0000313" key="3">
    <source>
        <dbReference type="Proteomes" id="UP000326903"/>
    </source>
</evidence>
<keyword evidence="1" id="KW-0732">Signal</keyword>
<comment type="caution">
    <text evidence="2">The sequence shown here is derived from an EMBL/GenBank/DDBJ whole genome shotgun (WGS) entry which is preliminary data.</text>
</comment>